<feature type="compositionally biased region" description="Polar residues" evidence="1">
    <location>
        <begin position="28"/>
        <end position="38"/>
    </location>
</feature>
<evidence type="ECO:0000313" key="3">
    <source>
        <dbReference type="Proteomes" id="UP001162480"/>
    </source>
</evidence>
<feature type="region of interest" description="Disordered" evidence="1">
    <location>
        <begin position="25"/>
        <end position="53"/>
    </location>
</feature>
<sequence>MQMVRLQGSSLSTKNLKLRKQFKMQKHLSYSGQQSSPSGDIMKGAGKSLPGEAKARKTRALCTTAILRILTAYTNLRLRISYERMVYMPRSLHPLSKSTRIQSAA</sequence>
<dbReference type="AlphaFoldDB" id="A0AA36AY50"/>
<evidence type="ECO:0000256" key="1">
    <source>
        <dbReference type="SAM" id="MobiDB-lite"/>
    </source>
</evidence>
<keyword evidence="3" id="KW-1185">Reference proteome</keyword>
<dbReference type="Proteomes" id="UP001162480">
    <property type="component" value="Chromosome 6"/>
</dbReference>
<gene>
    <name evidence="2" type="ORF">OCTVUL_1B025350</name>
</gene>
<evidence type="ECO:0000313" key="2">
    <source>
        <dbReference type="EMBL" id="CAI9724443.1"/>
    </source>
</evidence>
<name>A0AA36AY50_OCTVU</name>
<organism evidence="2 3">
    <name type="scientific">Octopus vulgaris</name>
    <name type="common">Common octopus</name>
    <dbReference type="NCBI Taxonomy" id="6645"/>
    <lineage>
        <taxon>Eukaryota</taxon>
        <taxon>Metazoa</taxon>
        <taxon>Spiralia</taxon>
        <taxon>Lophotrochozoa</taxon>
        <taxon>Mollusca</taxon>
        <taxon>Cephalopoda</taxon>
        <taxon>Coleoidea</taxon>
        <taxon>Octopodiformes</taxon>
        <taxon>Octopoda</taxon>
        <taxon>Incirrata</taxon>
        <taxon>Octopodidae</taxon>
        <taxon>Octopus</taxon>
    </lineage>
</organism>
<accession>A0AA36AY50</accession>
<proteinExistence type="predicted"/>
<reference evidence="2" key="1">
    <citation type="submission" date="2023-08" db="EMBL/GenBank/DDBJ databases">
        <authorList>
            <person name="Alioto T."/>
            <person name="Alioto T."/>
            <person name="Gomez Garrido J."/>
        </authorList>
    </citation>
    <scope>NUCLEOTIDE SEQUENCE</scope>
</reference>
<protein>
    <submittedName>
        <fullName evidence="2">Uncharacterized protein</fullName>
    </submittedName>
</protein>
<dbReference type="EMBL" id="OX597819">
    <property type="protein sequence ID" value="CAI9724443.1"/>
    <property type="molecule type" value="Genomic_DNA"/>
</dbReference>